<evidence type="ECO:0000256" key="1">
    <source>
        <dbReference type="SAM" id="Phobius"/>
    </source>
</evidence>
<dbReference type="AlphaFoldDB" id="A0A8I0KNR0"/>
<name>A0A8I0KNR0_9ACTN</name>
<feature type="transmembrane region" description="Helical" evidence="1">
    <location>
        <begin position="161"/>
        <end position="183"/>
    </location>
</feature>
<reference evidence="2" key="2">
    <citation type="submission" date="2020-09" db="EMBL/GenBank/DDBJ databases">
        <title>Novel species in genus Aeromicrobium.</title>
        <authorList>
            <person name="Zhang G."/>
        </authorList>
    </citation>
    <scope>NUCLEOTIDE SEQUENCE</scope>
    <source>
        <strain evidence="2">SSW1-57</strain>
    </source>
</reference>
<feature type="transmembrane region" description="Helical" evidence="1">
    <location>
        <begin position="72"/>
        <end position="93"/>
    </location>
</feature>
<keyword evidence="4" id="KW-1185">Reference proteome</keyword>
<dbReference type="Proteomes" id="UP000587211">
    <property type="component" value="Unassembled WGS sequence"/>
</dbReference>
<organism evidence="2 5">
    <name type="scientific">Aeromicrobium tamlense</name>
    <dbReference type="NCBI Taxonomy" id="375541"/>
    <lineage>
        <taxon>Bacteria</taxon>
        <taxon>Bacillati</taxon>
        <taxon>Actinomycetota</taxon>
        <taxon>Actinomycetes</taxon>
        <taxon>Propionibacteriales</taxon>
        <taxon>Nocardioidaceae</taxon>
        <taxon>Aeromicrobium</taxon>
    </lineage>
</organism>
<dbReference type="EMBL" id="JACBZN010000001">
    <property type="protein sequence ID" value="NYI38435.1"/>
    <property type="molecule type" value="Genomic_DNA"/>
</dbReference>
<feature type="transmembrane region" description="Helical" evidence="1">
    <location>
        <begin position="190"/>
        <end position="214"/>
    </location>
</feature>
<keyword evidence="1" id="KW-1133">Transmembrane helix</keyword>
<evidence type="ECO:0000313" key="2">
    <source>
        <dbReference type="EMBL" id="MBD1271044.1"/>
    </source>
</evidence>
<feature type="transmembrane region" description="Helical" evidence="1">
    <location>
        <begin position="248"/>
        <end position="268"/>
    </location>
</feature>
<evidence type="ECO:0000313" key="4">
    <source>
        <dbReference type="Proteomes" id="UP000587211"/>
    </source>
</evidence>
<dbReference type="RefSeq" id="WP_179425126.1">
    <property type="nucleotide sequence ID" value="NZ_BAAAMP010000001.1"/>
</dbReference>
<gene>
    <name evidence="3" type="ORF">BJ975_001810</name>
    <name evidence="2" type="ORF">IDH50_12435</name>
</gene>
<dbReference type="EMBL" id="JACWMT010000002">
    <property type="protein sequence ID" value="MBD1271044.1"/>
    <property type="molecule type" value="Genomic_DNA"/>
</dbReference>
<keyword evidence="1" id="KW-0812">Transmembrane</keyword>
<dbReference type="Proteomes" id="UP000659061">
    <property type="component" value="Unassembled WGS sequence"/>
</dbReference>
<protein>
    <submittedName>
        <fullName evidence="3">ABC-type transport system involved in multi-copper enzyme maturation permease subunit</fullName>
    </submittedName>
</protein>
<accession>A0A8I0KNR0</accession>
<feature type="transmembrane region" description="Helical" evidence="1">
    <location>
        <begin position="38"/>
        <end position="60"/>
    </location>
</feature>
<proteinExistence type="predicted"/>
<reference evidence="3 4" key="1">
    <citation type="submission" date="2020-07" db="EMBL/GenBank/DDBJ databases">
        <title>Sequencing the genomes of 1000 actinobacteria strains.</title>
        <authorList>
            <person name="Klenk H.-P."/>
        </authorList>
    </citation>
    <scope>NUCLEOTIDE SEQUENCE [LARGE SCALE GENOMIC DNA]</scope>
    <source>
        <strain evidence="3 4">DSM 19087</strain>
    </source>
</reference>
<sequence length="276" mass="30263">MSTTTTSGSTIDLSRPAIPFSREVRVELRKMFDTRGGLWLFIITGGLLLLAMVLTLLVLALNDDVTITASGFSQIMTIPLSILLPVFAILSVSSEWSQRTHLTTFSLQPHRGRVIGAKFAAVTLLALGTLVLAAVFGALGNVLYGMLTDHDVVWNLTGKELLWTVVLQLAFFWMAFAFAMLLLNTPAAVASFYVVALILPLVAYPILMALFGWARDLLPWLDFNYAATPLIAGEDVMGNSVDVGALEYLRFAFTFCLWVVVPGVLGYLRVQRTEVK</sequence>
<feature type="transmembrane region" description="Helical" evidence="1">
    <location>
        <begin position="114"/>
        <end position="141"/>
    </location>
</feature>
<comment type="caution">
    <text evidence="2">The sequence shown here is derived from an EMBL/GenBank/DDBJ whole genome shotgun (WGS) entry which is preliminary data.</text>
</comment>
<evidence type="ECO:0000313" key="3">
    <source>
        <dbReference type="EMBL" id="NYI38435.1"/>
    </source>
</evidence>
<evidence type="ECO:0000313" key="5">
    <source>
        <dbReference type="Proteomes" id="UP000659061"/>
    </source>
</evidence>
<keyword evidence="1" id="KW-0472">Membrane</keyword>